<sequence length="159" mass="17913">MAMATEALIERILAASDGSSSSTIDALHELLDDAAIEASTVPRGVAEAARLVGLSTHTLRYYEQEGLVRPARNASGYREYSASDLRRLVFLTRMRLSGMTMTDLKRYISLVEQGPSTVTERRRIMRDQHDRITRQIRELSLALETTEYKIRVYNGHPEG</sequence>
<keyword evidence="1" id="KW-0238">DNA-binding</keyword>
<protein>
    <submittedName>
        <fullName evidence="3">MerR family transcriptional regulator</fullName>
    </submittedName>
</protein>
<dbReference type="GO" id="GO:0003700">
    <property type="term" value="F:DNA-binding transcription factor activity"/>
    <property type="evidence" value="ECO:0007669"/>
    <property type="project" value="InterPro"/>
</dbReference>
<proteinExistence type="predicted"/>
<dbReference type="Pfam" id="PF13411">
    <property type="entry name" value="MerR_1"/>
    <property type="match status" value="1"/>
</dbReference>
<comment type="caution">
    <text evidence="3">The sequence shown here is derived from an EMBL/GenBank/DDBJ whole genome shotgun (WGS) entry which is preliminary data.</text>
</comment>
<dbReference type="InterPro" id="IPR000551">
    <property type="entry name" value="MerR-type_HTH_dom"/>
</dbReference>
<dbReference type="PANTHER" id="PTHR30204">
    <property type="entry name" value="REDOX-CYCLING DRUG-SENSING TRANSCRIPTIONAL ACTIVATOR SOXR"/>
    <property type="match status" value="1"/>
</dbReference>
<reference evidence="3 4" key="1">
    <citation type="submission" date="2019-02" db="EMBL/GenBank/DDBJ databases">
        <title>Sequencing the genomes of 1000 actinobacteria strains.</title>
        <authorList>
            <person name="Klenk H.-P."/>
        </authorList>
    </citation>
    <scope>NUCLEOTIDE SEQUENCE [LARGE SCALE GENOMIC DNA]</scope>
    <source>
        <strain evidence="3 4">DSM 45888</strain>
    </source>
</reference>
<dbReference type="EMBL" id="SHKK01000001">
    <property type="protein sequence ID" value="RZT79608.1"/>
    <property type="molecule type" value="Genomic_DNA"/>
</dbReference>
<feature type="domain" description="HTH merR-type" evidence="2">
    <location>
        <begin position="45"/>
        <end position="110"/>
    </location>
</feature>
<dbReference type="AlphaFoldDB" id="A0A4Q7UGW0"/>
<dbReference type="GO" id="GO:0003677">
    <property type="term" value="F:DNA binding"/>
    <property type="evidence" value="ECO:0007669"/>
    <property type="project" value="UniProtKB-KW"/>
</dbReference>
<dbReference type="CDD" id="cd01109">
    <property type="entry name" value="HTH_YyaN"/>
    <property type="match status" value="1"/>
</dbReference>
<dbReference type="PANTHER" id="PTHR30204:SF98">
    <property type="entry name" value="HTH-TYPE TRANSCRIPTIONAL REGULATOR ADHR"/>
    <property type="match status" value="1"/>
</dbReference>
<accession>A0A4Q7UGW0</accession>
<dbReference type="Gene3D" id="1.10.1660.10">
    <property type="match status" value="1"/>
</dbReference>
<evidence type="ECO:0000256" key="1">
    <source>
        <dbReference type="ARBA" id="ARBA00023125"/>
    </source>
</evidence>
<organism evidence="3 4">
    <name type="scientific">Micromonospora violae</name>
    <dbReference type="NCBI Taxonomy" id="1278207"/>
    <lineage>
        <taxon>Bacteria</taxon>
        <taxon>Bacillati</taxon>
        <taxon>Actinomycetota</taxon>
        <taxon>Actinomycetes</taxon>
        <taxon>Micromonosporales</taxon>
        <taxon>Micromonosporaceae</taxon>
        <taxon>Micromonospora</taxon>
    </lineage>
</organism>
<dbReference type="SMART" id="SM00422">
    <property type="entry name" value="HTH_MERR"/>
    <property type="match status" value="1"/>
</dbReference>
<keyword evidence="4" id="KW-1185">Reference proteome</keyword>
<dbReference type="PROSITE" id="PS50937">
    <property type="entry name" value="HTH_MERR_2"/>
    <property type="match status" value="1"/>
</dbReference>
<evidence type="ECO:0000313" key="3">
    <source>
        <dbReference type="EMBL" id="RZT79608.1"/>
    </source>
</evidence>
<evidence type="ECO:0000259" key="2">
    <source>
        <dbReference type="PROSITE" id="PS50937"/>
    </source>
</evidence>
<dbReference type="InterPro" id="IPR009061">
    <property type="entry name" value="DNA-bd_dom_put_sf"/>
</dbReference>
<dbReference type="PRINTS" id="PR00040">
    <property type="entry name" value="HTHMERR"/>
</dbReference>
<gene>
    <name evidence="3" type="ORF">EV382_2825</name>
</gene>
<dbReference type="PROSITE" id="PS00552">
    <property type="entry name" value="HTH_MERR_1"/>
    <property type="match status" value="1"/>
</dbReference>
<dbReference type="Proteomes" id="UP000293781">
    <property type="component" value="Unassembled WGS sequence"/>
</dbReference>
<evidence type="ECO:0000313" key="4">
    <source>
        <dbReference type="Proteomes" id="UP000293781"/>
    </source>
</evidence>
<name>A0A4Q7UGW0_9ACTN</name>
<dbReference type="SUPFAM" id="SSF46955">
    <property type="entry name" value="Putative DNA-binding domain"/>
    <property type="match status" value="1"/>
</dbReference>
<dbReference type="InterPro" id="IPR047057">
    <property type="entry name" value="MerR_fam"/>
</dbReference>